<reference evidence="3" key="1">
    <citation type="journal article" date="2010" name="Nat. Biotechnol.">
        <title>Draft genome sequence of the oilseed species Ricinus communis.</title>
        <authorList>
            <person name="Chan A.P."/>
            <person name="Crabtree J."/>
            <person name="Zhao Q."/>
            <person name="Lorenzi H."/>
            <person name="Orvis J."/>
            <person name="Puiu D."/>
            <person name="Melake-Berhan A."/>
            <person name="Jones K.M."/>
            <person name="Redman J."/>
            <person name="Chen G."/>
            <person name="Cahoon E.B."/>
            <person name="Gedil M."/>
            <person name="Stanke M."/>
            <person name="Haas B.J."/>
            <person name="Wortman J.R."/>
            <person name="Fraser-Liggett C.M."/>
            <person name="Ravel J."/>
            <person name="Rabinowicz P.D."/>
        </authorList>
    </citation>
    <scope>NUCLEOTIDE SEQUENCE [LARGE SCALE GENOMIC DNA]</scope>
    <source>
        <strain evidence="3">cv. Hale</strain>
    </source>
</reference>
<accession>B9SYN8</accession>
<proteinExistence type="predicted"/>
<dbReference type="STRING" id="3988.B9SYN8"/>
<dbReference type="EMBL" id="EQ974255">
    <property type="protein sequence ID" value="EEF31272.1"/>
    <property type="molecule type" value="Genomic_DNA"/>
</dbReference>
<evidence type="ECO:0000256" key="1">
    <source>
        <dbReference type="SAM" id="MobiDB-lite"/>
    </source>
</evidence>
<dbReference type="AlphaFoldDB" id="B9SYN8"/>
<name>B9SYN8_RICCO</name>
<gene>
    <name evidence="2" type="ORF">RCOM_0787870</name>
</gene>
<feature type="region of interest" description="Disordered" evidence="1">
    <location>
        <begin position="1"/>
        <end position="65"/>
    </location>
</feature>
<protein>
    <submittedName>
        <fullName evidence="2">Uncharacterized protein</fullName>
    </submittedName>
</protein>
<evidence type="ECO:0000313" key="2">
    <source>
        <dbReference type="EMBL" id="EEF31272.1"/>
    </source>
</evidence>
<organism evidence="2 3">
    <name type="scientific">Ricinus communis</name>
    <name type="common">Castor bean</name>
    <dbReference type="NCBI Taxonomy" id="3988"/>
    <lineage>
        <taxon>Eukaryota</taxon>
        <taxon>Viridiplantae</taxon>
        <taxon>Streptophyta</taxon>
        <taxon>Embryophyta</taxon>
        <taxon>Tracheophyta</taxon>
        <taxon>Spermatophyta</taxon>
        <taxon>Magnoliopsida</taxon>
        <taxon>eudicotyledons</taxon>
        <taxon>Gunneridae</taxon>
        <taxon>Pentapetalae</taxon>
        <taxon>rosids</taxon>
        <taxon>fabids</taxon>
        <taxon>Malpighiales</taxon>
        <taxon>Euphorbiaceae</taxon>
        <taxon>Acalyphoideae</taxon>
        <taxon>Acalypheae</taxon>
        <taxon>Ricinus</taxon>
    </lineage>
</organism>
<dbReference type="Proteomes" id="UP000008311">
    <property type="component" value="Unassembled WGS sequence"/>
</dbReference>
<evidence type="ECO:0000313" key="3">
    <source>
        <dbReference type="Proteomes" id="UP000008311"/>
    </source>
</evidence>
<dbReference type="InParanoid" id="B9SYN8"/>
<sequence length="65" mass="6884">MPSATTAHANHSLRGDLQMSQDQYGDDSKAIGNTGGTSTTGGDSMGDDEDAKSEGYSWKNHIHRS</sequence>
<keyword evidence="3" id="KW-1185">Reference proteome</keyword>